<feature type="non-terminal residue" evidence="1">
    <location>
        <position position="62"/>
    </location>
</feature>
<accession>A0A822GNG0</accession>
<dbReference type="AlphaFoldDB" id="A0A822GNG0"/>
<gene>
    <name evidence="1" type="ORF">QYT958_LOCUS48805</name>
</gene>
<evidence type="ECO:0000313" key="2">
    <source>
        <dbReference type="Proteomes" id="UP000663848"/>
    </source>
</evidence>
<comment type="caution">
    <text evidence="1">The sequence shown here is derived from an EMBL/GenBank/DDBJ whole genome shotgun (WGS) entry which is preliminary data.</text>
</comment>
<evidence type="ECO:0000313" key="1">
    <source>
        <dbReference type="EMBL" id="CAF5153986.1"/>
    </source>
</evidence>
<dbReference type="EMBL" id="CAJOBR010102632">
    <property type="protein sequence ID" value="CAF5153986.1"/>
    <property type="molecule type" value="Genomic_DNA"/>
</dbReference>
<proteinExistence type="predicted"/>
<name>A0A822GNG0_9BILA</name>
<protein>
    <submittedName>
        <fullName evidence="1">Uncharacterized protein</fullName>
    </submittedName>
</protein>
<organism evidence="1 2">
    <name type="scientific">Rotaria socialis</name>
    <dbReference type="NCBI Taxonomy" id="392032"/>
    <lineage>
        <taxon>Eukaryota</taxon>
        <taxon>Metazoa</taxon>
        <taxon>Spiralia</taxon>
        <taxon>Gnathifera</taxon>
        <taxon>Rotifera</taxon>
        <taxon>Eurotatoria</taxon>
        <taxon>Bdelloidea</taxon>
        <taxon>Philodinida</taxon>
        <taxon>Philodinidae</taxon>
        <taxon>Rotaria</taxon>
    </lineage>
</organism>
<sequence length="62" mass="7041">LAIDIDRNLGKSKVYIDLNRFAGERFGFEAVRDPQTKQLDATLYTLITSWNVKRNPGKSTVV</sequence>
<feature type="non-terminal residue" evidence="1">
    <location>
        <position position="1"/>
    </location>
</feature>
<dbReference type="Proteomes" id="UP000663848">
    <property type="component" value="Unassembled WGS sequence"/>
</dbReference>
<reference evidence="1" key="1">
    <citation type="submission" date="2021-02" db="EMBL/GenBank/DDBJ databases">
        <authorList>
            <person name="Nowell W R."/>
        </authorList>
    </citation>
    <scope>NUCLEOTIDE SEQUENCE</scope>
</reference>